<keyword evidence="3" id="KW-1185">Reference proteome</keyword>
<dbReference type="InterPro" id="IPR022742">
    <property type="entry name" value="Hydrolase_4"/>
</dbReference>
<dbReference type="EMBL" id="CP048000">
    <property type="protein sequence ID" value="QHQ60212.1"/>
    <property type="molecule type" value="Genomic_DNA"/>
</dbReference>
<dbReference type="InterPro" id="IPR029058">
    <property type="entry name" value="AB_hydrolase_fold"/>
</dbReference>
<dbReference type="Gene3D" id="3.40.50.1820">
    <property type="entry name" value="alpha/beta hydrolase"/>
    <property type="match status" value="1"/>
</dbReference>
<proteinExistence type="predicted"/>
<dbReference type="AlphaFoldDB" id="A0A6P1TJF4"/>
<dbReference type="PANTHER" id="PTHR43798">
    <property type="entry name" value="MONOACYLGLYCEROL LIPASE"/>
    <property type="match status" value="1"/>
</dbReference>
<organism evidence="2 3">
    <name type="scientific">Anaerocolumna sedimenticola</name>
    <dbReference type="NCBI Taxonomy" id="2696063"/>
    <lineage>
        <taxon>Bacteria</taxon>
        <taxon>Bacillati</taxon>
        <taxon>Bacillota</taxon>
        <taxon>Clostridia</taxon>
        <taxon>Lachnospirales</taxon>
        <taxon>Lachnospiraceae</taxon>
        <taxon>Anaerocolumna</taxon>
    </lineage>
</organism>
<dbReference type="SUPFAM" id="SSF53474">
    <property type="entry name" value="alpha/beta-Hydrolases"/>
    <property type="match status" value="1"/>
</dbReference>
<dbReference type="PANTHER" id="PTHR43798:SF33">
    <property type="entry name" value="HYDROLASE, PUTATIVE (AFU_ORTHOLOGUE AFUA_2G14860)-RELATED"/>
    <property type="match status" value="1"/>
</dbReference>
<sequence>MKFKVFGDRKRPVVILLHGGGLSWWSYQKIIDKLQDNYYIVTPIIDGHGEDGVTTFISIQDSAGKLIAYIDKEFHGKVFLLGGLSIGAQIVTEVLSIRKDISSFGIIESALLYPIKGTKLLTVPSYKLFYGLIREKWFSKLQAKTLSVPEDMSPTYYEDSLKITKESLINITLSNGDYILKDSIKDNTAKILIIVGEKELKIMKKSAAYLHKLIPSSKFYLAEGCSHGELSLKYYEKYLNLIKNFIECTYKD</sequence>
<dbReference type="RefSeq" id="WP_161837048.1">
    <property type="nucleotide sequence ID" value="NZ_CP048000.1"/>
</dbReference>
<evidence type="ECO:0000313" key="3">
    <source>
        <dbReference type="Proteomes" id="UP000464314"/>
    </source>
</evidence>
<evidence type="ECO:0000259" key="1">
    <source>
        <dbReference type="Pfam" id="PF12146"/>
    </source>
</evidence>
<accession>A0A6P1TJF4</accession>
<dbReference type="KEGG" id="anr:Ana3638_05005"/>
<dbReference type="GO" id="GO:0016020">
    <property type="term" value="C:membrane"/>
    <property type="evidence" value="ECO:0007669"/>
    <property type="project" value="TreeGrafter"/>
</dbReference>
<keyword evidence="2" id="KW-0378">Hydrolase</keyword>
<dbReference type="GO" id="GO:0016787">
    <property type="term" value="F:hydrolase activity"/>
    <property type="evidence" value="ECO:0007669"/>
    <property type="project" value="UniProtKB-KW"/>
</dbReference>
<gene>
    <name evidence="2" type="ORF">Ana3638_05005</name>
</gene>
<dbReference type="InterPro" id="IPR050266">
    <property type="entry name" value="AB_hydrolase_sf"/>
</dbReference>
<protein>
    <submittedName>
        <fullName evidence="2">Alpha/beta hydrolase</fullName>
    </submittedName>
</protein>
<name>A0A6P1TJF4_9FIRM</name>
<dbReference type="Proteomes" id="UP000464314">
    <property type="component" value="Chromosome"/>
</dbReference>
<dbReference type="Pfam" id="PF12146">
    <property type="entry name" value="Hydrolase_4"/>
    <property type="match status" value="1"/>
</dbReference>
<evidence type="ECO:0000313" key="2">
    <source>
        <dbReference type="EMBL" id="QHQ60212.1"/>
    </source>
</evidence>
<reference evidence="2 3" key="1">
    <citation type="submission" date="2020-01" db="EMBL/GenBank/DDBJ databases">
        <title>Genome analysis of Anaerocolumna sp. CBA3638.</title>
        <authorList>
            <person name="Kim J."/>
            <person name="Roh S.W."/>
        </authorList>
    </citation>
    <scope>NUCLEOTIDE SEQUENCE [LARGE SCALE GENOMIC DNA]</scope>
    <source>
        <strain evidence="2 3">CBA3638</strain>
    </source>
</reference>
<feature type="domain" description="Serine aminopeptidase S33" evidence="1">
    <location>
        <begin position="10"/>
        <end position="227"/>
    </location>
</feature>